<gene>
    <name evidence="2" type="ORF">GCM10008013_20570</name>
</gene>
<protein>
    <recommendedName>
        <fullName evidence="1">Copper amine oxidase-like N-terminal domain-containing protein</fullName>
    </recommendedName>
</protein>
<dbReference type="Pfam" id="PF07833">
    <property type="entry name" value="Cu_amine_oxidN1"/>
    <property type="match status" value="1"/>
</dbReference>
<dbReference type="InterPro" id="IPR036582">
    <property type="entry name" value="Mao_N_sf"/>
</dbReference>
<dbReference type="RefSeq" id="WP_188538335.1">
    <property type="nucleotide sequence ID" value="NZ_BMFT01000001.1"/>
</dbReference>
<comment type="caution">
    <text evidence="2">The sequence shown here is derived from an EMBL/GenBank/DDBJ whole genome shotgun (WGS) entry which is preliminary data.</text>
</comment>
<name>A0ABQ1YF77_9BACL</name>
<feature type="domain" description="Copper amine oxidase-like N-terminal" evidence="1">
    <location>
        <begin position="52"/>
        <end position="151"/>
    </location>
</feature>
<evidence type="ECO:0000313" key="3">
    <source>
        <dbReference type="Proteomes" id="UP000659344"/>
    </source>
</evidence>
<accession>A0ABQ1YF77</accession>
<dbReference type="SUPFAM" id="SSF55383">
    <property type="entry name" value="Copper amine oxidase, domain N"/>
    <property type="match status" value="1"/>
</dbReference>
<evidence type="ECO:0000259" key="1">
    <source>
        <dbReference type="Pfam" id="PF07833"/>
    </source>
</evidence>
<dbReference type="Proteomes" id="UP000659344">
    <property type="component" value="Unassembled WGS sequence"/>
</dbReference>
<reference evidence="3" key="1">
    <citation type="journal article" date="2019" name="Int. J. Syst. Evol. Microbiol.">
        <title>The Global Catalogue of Microorganisms (GCM) 10K type strain sequencing project: providing services to taxonomists for standard genome sequencing and annotation.</title>
        <authorList>
            <consortium name="The Broad Institute Genomics Platform"/>
            <consortium name="The Broad Institute Genome Sequencing Center for Infectious Disease"/>
            <person name="Wu L."/>
            <person name="Ma J."/>
        </authorList>
    </citation>
    <scope>NUCLEOTIDE SEQUENCE [LARGE SCALE GENOMIC DNA]</scope>
    <source>
        <strain evidence="3">CGMCC 1.12769</strain>
    </source>
</reference>
<dbReference type="EMBL" id="BMFT01000001">
    <property type="protein sequence ID" value="GGH22220.1"/>
    <property type="molecule type" value="Genomic_DNA"/>
</dbReference>
<organism evidence="2 3">
    <name type="scientific">Paenibacillus segetis</name>
    <dbReference type="NCBI Taxonomy" id="1325360"/>
    <lineage>
        <taxon>Bacteria</taxon>
        <taxon>Bacillati</taxon>
        <taxon>Bacillota</taxon>
        <taxon>Bacilli</taxon>
        <taxon>Bacillales</taxon>
        <taxon>Paenibacillaceae</taxon>
        <taxon>Paenibacillus</taxon>
    </lineage>
</organism>
<keyword evidence="3" id="KW-1185">Reference proteome</keyword>
<proteinExistence type="predicted"/>
<evidence type="ECO:0000313" key="2">
    <source>
        <dbReference type="EMBL" id="GGH22220.1"/>
    </source>
</evidence>
<dbReference type="InterPro" id="IPR012854">
    <property type="entry name" value="Cu_amine_oxidase-like_N"/>
</dbReference>
<dbReference type="Gene3D" id="3.30.457.10">
    <property type="entry name" value="Copper amine oxidase-like, N-terminal domain"/>
    <property type="match status" value="1"/>
</dbReference>
<sequence length="382" mass="41617">MKRLKKIMCISIIIIIIIGLVHSFPSIVSAASDKAQPSKTSVIRIYLNNITTSSGAPTLINGTIMLPLDGLYISGVTVNYDERTKMISIANMFTHGSMKVGSRNATVNGKAVAYSEGPRQINKQLYLPLRFVNDAIGGSLNWNPESREAFISYPEFVGGGMISNDAYFINGVSGTLYKRDTAGVVHSLGVSTAKLEPGYIGDTKITVVAVSEDADLVTIQNSSGEPSINLTVINLFVKKEVILRQSKGHYWQFSPDNLKMYKGNAVMNDGHNVRLIAPDASVKGTWNISKLAGVPEDSYAVEAMGENFLIVRSSQDGLLTLIDTTANQAILLYKEFDINPSDMAGFKNDGIHFTGNDVNTSELQFEFTNKDGTKTAYTYVIK</sequence>